<dbReference type="InterPro" id="IPR002146">
    <property type="entry name" value="ATP_synth_b/b'su_bac/chlpt"/>
</dbReference>
<evidence type="ECO:0000256" key="10">
    <source>
        <dbReference type="ARBA" id="ARBA00025198"/>
    </source>
</evidence>
<keyword evidence="2 12" id="KW-0813">Transport</keyword>
<keyword evidence="5 12" id="KW-0375">Hydrogen ion transport</keyword>
<evidence type="ECO:0000256" key="8">
    <source>
        <dbReference type="ARBA" id="ARBA00023136"/>
    </source>
</evidence>
<dbReference type="PANTHER" id="PTHR33445">
    <property type="entry name" value="ATP SYNTHASE SUBUNIT B', CHLOROPLASTIC"/>
    <property type="match status" value="1"/>
</dbReference>
<evidence type="ECO:0000256" key="14">
    <source>
        <dbReference type="SAM" id="Coils"/>
    </source>
</evidence>
<dbReference type="NCBIfam" id="NF005607">
    <property type="entry name" value="PRK07353.1"/>
    <property type="match status" value="1"/>
</dbReference>
<feature type="coiled-coil region" evidence="14">
    <location>
        <begin position="66"/>
        <end position="137"/>
    </location>
</feature>
<comment type="function">
    <text evidence="10 12">F(1)F(0) ATP synthase produces ATP from ADP in the presence of a proton or sodium gradient. F-type ATPases consist of two structural domains, F(1) containing the extramembraneous catalytic core and F(0) containing the membrane proton channel, linked together by a central stalk and a peripheral stalk. During catalysis, ATP synthesis in the catalytic domain of F(1) is coupled via a rotary mechanism of the central stalk subunits to proton translocation.</text>
</comment>
<evidence type="ECO:0000256" key="12">
    <source>
        <dbReference type="HAMAP-Rule" id="MF_01399"/>
    </source>
</evidence>
<comment type="function">
    <text evidence="12">Component of the F(0) channel, it forms part of the peripheral stalk, linking F(1) to F(0). The b'-subunit is a diverged and duplicated form of b found in plants and photosynthetic bacteria.</text>
</comment>
<reference evidence="15 16" key="1">
    <citation type="submission" date="2021-08" db="EMBL/GenBank/DDBJ databases">
        <title>Draft genome sequence of Spirulina subsalsa with high tolerance to salinity and hype-accumulation of phycocyanin.</title>
        <authorList>
            <person name="Pei H."/>
            <person name="Jiang L."/>
        </authorList>
    </citation>
    <scope>NUCLEOTIDE SEQUENCE [LARGE SCALE GENOMIC DNA]</scope>
    <source>
        <strain evidence="15 16">FACHB-351</strain>
    </source>
</reference>
<sequence length="164" mass="18372">MHWTVLLATEVAETVAEEGGGLFDFDATLPLMAIQFVVLVAVLNVLFYKPLGKALDEREEFIRTKQQTARDRLAQAQTLAQKYEQELVDVRRQSQDIIASAQSEAQKIVAGKVQEAQQQVQQQREATAREIEQQKAEAFASLEGQVDALSHQILEKLLGPELVR</sequence>
<evidence type="ECO:0000256" key="2">
    <source>
        <dbReference type="ARBA" id="ARBA00022448"/>
    </source>
</evidence>
<evidence type="ECO:0000256" key="3">
    <source>
        <dbReference type="ARBA" id="ARBA00022547"/>
    </source>
</evidence>
<evidence type="ECO:0000313" key="15">
    <source>
        <dbReference type="EMBL" id="MCW6036099.1"/>
    </source>
</evidence>
<keyword evidence="4 12" id="KW-0812">Transmembrane</keyword>
<proteinExistence type="inferred from homology"/>
<dbReference type="PANTHER" id="PTHR33445:SF2">
    <property type="entry name" value="ATP SYNTHASE SUBUNIT B', CHLOROPLASTIC"/>
    <property type="match status" value="1"/>
</dbReference>
<comment type="caution">
    <text evidence="15">The sequence shown here is derived from an EMBL/GenBank/DDBJ whole genome shotgun (WGS) entry which is preliminary data.</text>
</comment>
<keyword evidence="6 12" id="KW-1133">Transmembrane helix</keyword>
<keyword evidence="3 12" id="KW-0138">CF(0)</keyword>
<dbReference type="Pfam" id="PF00430">
    <property type="entry name" value="ATP-synt_B"/>
    <property type="match status" value="1"/>
</dbReference>
<evidence type="ECO:0000256" key="9">
    <source>
        <dbReference type="ARBA" id="ARBA00023310"/>
    </source>
</evidence>
<comment type="similarity">
    <text evidence="1 12 13">Belongs to the ATPase B chain family.</text>
</comment>
<evidence type="ECO:0000256" key="1">
    <source>
        <dbReference type="ARBA" id="ARBA00005513"/>
    </source>
</evidence>
<evidence type="ECO:0000313" key="16">
    <source>
        <dbReference type="Proteomes" id="UP001526426"/>
    </source>
</evidence>
<keyword evidence="9 12" id="KW-0066">ATP synthesis</keyword>
<comment type="subunit">
    <text evidence="12">F-type ATPases have 2 components, F(1) - the catalytic core - and F(0) - the membrane proton channel. F(1) has five subunits: alpha(3), beta(3), gamma(1), delta(1), epsilon(1). F(0) has four main subunits: a(1), b(1), b'(1) and c(10-14). The alpha and beta chains form an alternating ring which encloses part of the gamma chain. F(1) is attached to F(0) by a central stalk formed by the gamma and epsilon chains, while a peripheral stalk is formed by the delta, b and b' chains.</text>
</comment>
<evidence type="ECO:0000256" key="5">
    <source>
        <dbReference type="ARBA" id="ARBA00022781"/>
    </source>
</evidence>
<keyword evidence="14" id="KW-0175">Coiled coil</keyword>
<protein>
    <recommendedName>
        <fullName evidence="12">ATP synthase subunit b'</fullName>
    </recommendedName>
    <alternativeName>
        <fullName evidence="12">ATP synthase F(0) sector subunit b'</fullName>
    </alternativeName>
    <alternativeName>
        <fullName evidence="12">ATPase subunit II</fullName>
    </alternativeName>
    <alternativeName>
        <fullName evidence="12">F-type ATPase subunit b'</fullName>
        <shortName evidence="12">F-ATPase subunit b'</shortName>
    </alternativeName>
</protein>
<dbReference type="EMBL" id="JAIHOM010000028">
    <property type="protein sequence ID" value="MCW6036099.1"/>
    <property type="molecule type" value="Genomic_DNA"/>
</dbReference>
<evidence type="ECO:0000256" key="4">
    <source>
        <dbReference type="ARBA" id="ARBA00022692"/>
    </source>
</evidence>
<dbReference type="InterPro" id="IPR034679">
    <property type="entry name" value="ATP_synth_b"/>
</dbReference>
<name>A0ABT3L4T1_9CYAN</name>
<keyword evidence="12" id="KW-0793">Thylakoid</keyword>
<organism evidence="15 16">
    <name type="scientific">Spirulina subsalsa FACHB-351</name>
    <dbReference type="NCBI Taxonomy" id="234711"/>
    <lineage>
        <taxon>Bacteria</taxon>
        <taxon>Bacillati</taxon>
        <taxon>Cyanobacteriota</taxon>
        <taxon>Cyanophyceae</taxon>
        <taxon>Spirulinales</taxon>
        <taxon>Spirulinaceae</taxon>
        <taxon>Spirulina</taxon>
    </lineage>
</organism>
<dbReference type="CDD" id="cd06503">
    <property type="entry name" value="ATP-synt_Fo_b"/>
    <property type="match status" value="1"/>
</dbReference>
<evidence type="ECO:0000256" key="6">
    <source>
        <dbReference type="ARBA" id="ARBA00022989"/>
    </source>
</evidence>
<keyword evidence="8 12" id="KW-0472">Membrane</keyword>
<feature type="transmembrane region" description="Helical" evidence="12">
    <location>
        <begin position="27"/>
        <end position="48"/>
    </location>
</feature>
<dbReference type="HAMAP" id="MF_01398">
    <property type="entry name" value="ATP_synth_b_bprime"/>
    <property type="match status" value="1"/>
</dbReference>
<dbReference type="HAMAP" id="MF_01399">
    <property type="entry name" value="ATP_synth_bprime"/>
    <property type="match status" value="1"/>
</dbReference>
<dbReference type="Proteomes" id="UP001526426">
    <property type="component" value="Unassembled WGS sequence"/>
</dbReference>
<evidence type="ECO:0000256" key="11">
    <source>
        <dbReference type="ARBA" id="ARBA00037847"/>
    </source>
</evidence>
<evidence type="ECO:0000256" key="13">
    <source>
        <dbReference type="RuleBase" id="RU003848"/>
    </source>
</evidence>
<keyword evidence="16" id="KW-1185">Reference proteome</keyword>
<dbReference type="InterPro" id="IPR050059">
    <property type="entry name" value="ATP_synthase_B_chain"/>
</dbReference>
<comment type="subcellular location">
    <subcellularLocation>
        <location evidence="12">Cellular thylakoid membrane</location>
        <topology evidence="12">Single-pass membrane protein</topology>
    </subcellularLocation>
    <subcellularLocation>
        <location evidence="11">Endomembrane system</location>
        <topology evidence="11">Single-pass membrane protein</topology>
    </subcellularLocation>
</comment>
<gene>
    <name evidence="12" type="primary">atpF2</name>
    <name evidence="12" type="synonym">atpG</name>
    <name evidence="15" type="ORF">K4A83_07415</name>
</gene>
<evidence type="ECO:0000256" key="7">
    <source>
        <dbReference type="ARBA" id="ARBA00023065"/>
    </source>
</evidence>
<keyword evidence="7 12" id="KW-0406">Ion transport</keyword>
<accession>A0ABT3L4T1</accession>